<evidence type="ECO:0000313" key="2">
    <source>
        <dbReference type="EMBL" id="MBT8552017.1"/>
    </source>
</evidence>
<dbReference type="Gene3D" id="3.90.550.10">
    <property type="entry name" value="Spore Coat Polysaccharide Biosynthesis Protein SpsA, Chain A"/>
    <property type="match status" value="1"/>
</dbReference>
<evidence type="ECO:0000259" key="1">
    <source>
        <dbReference type="Pfam" id="PF00535"/>
    </source>
</evidence>
<comment type="caution">
    <text evidence="2">The sequence shown here is derived from an EMBL/GenBank/DDBJ whole genome shotgun (WGS) entry which is preliminary data.</text>
</comment>
<dbReference type="Pfam" id="PF00535">
    <property type="entry name" value="Glycos_transf_2"/>
    <property type="match status" value="1"/>
</dbReference>
<dbReference type="SUPFAM" id="SSF53335">
    <property type="entry name" value="S-adenosyl-L-methionine-dependent methyltransferases"/>
    <property type="match status" value="1"/>
</dbReference>
<dbReference type="CDD" id="cd04179">
    <property type="entry name" value="DPM_DPG-synthase_like"/>
    <property type="match status" value="1"/>
</dbReference>
<dbReference type="CDD" id="cd02440">
    <property type="entry name" value="AdoMet_MTases"/>
    <property type="match status" value="1"/>
</dbReference>
<gene>
    <name evidence="2" type="ORF">G6731_08630</name>
</gene>
<dbReference type="AlphaFoldDB" id="A0A9Q2WKR5"/>
<dbReference type="InterPro" id="IPR029063">
    <property type="entry name" value="SAM-dependent_MTases_sf"/>
</dbReference>
<dbReference type="Proteomes" id="UP000783102">
    <property type="component" value="Unassembled WGS sequence"/>
</dbReference>
<dbReference type="InterPro" id="IPR001173">
    <property type="entry name" value="Glyco_trans_2-like"/>
</dbReference>
<dbReference type="InterPro" id="IPR050256">
    <property type="entry name" value="Glycosyltransferase_2"/>
</dbReference>
<reference evidence="2" key="1">
    <citation type="journal article" date="2021" name="Genome Biol. Evol.">
        <title>Continental-Scale Gene Flow Prevents Allopatric Divergence of Pelagic Freshwater Bacteria.</title>
        <authorList>
            <person name="Hoetzinger M."/>
            <person name="Pitt A."/>
            <person name="Huemer A."/>
            <person name="Hahn M.W."/>
        </authorList>
    </citation>
    <scope>NUCLEOTIDE SEQUENCE</scope>
    <source>
        <strain evidence="2">SM1-W8</strain>
    </source>
</reference>
<proteinExistence type="predicted"/>
<protein>
    <submittedName>
        <fullName evidence="2">Glycosyltransferase</fullName>
    </submittedName>
</protein>
<organism evidence="2 3">
    <name type="scientific">Polynucleobacter paneuropaeus</name>
    <dbReference type="NCBI Taxonomy" id="2527775"/>
    <lineage>
        <taxon>Bacteria</taxon>
        <taxon>Pseudomonadati</taxon>
        <taxon>Pseudomonadota</taxon>
        <taxon>Betaproteobacteria</taxon>
        <taxon>Burkholderiales</taxon>
        <taxon>Burkholderiaceae</taxon>
        <taxon>Polynucleobacter</taxon>
    </lineage>
</organism>
<dbReference type="InterPro" id="IPR010743">
    <property type="entry name" value="Methionine_synth_MetW"/>
</dbReference>
<feature type="domain" description="Glycosyltransferase 2-like" evidence="1">
    <location>
        <begin position="256"/>
        <end position="380"/>
    </location>
</feature>
<dbReference type="EMBL" id="JAANEY010000001">
    <property type="protein sequence ID" value="MBT8552017.1"/>
    <property type="molecule type" value="Genomic_DNA"/>
</dbReference>
<dbReference type="Pfam" id="PF07021">
    <property type="entry name" value="MetW"/>
    <property type="match status" value="1"/>
</dbReference>
<dbReference type="Gene3D" id="3.40.50.150">
    <property type="entry name" value="Vaccinia Virus protein VP39"/>
    <property type="match status" value="1"/>
</dbReference>
<sequence>MTSPQPPQNLASNPYDAEFEDYQANRSQFWDQINGKRSLSLGSYYQKRLAHIYQNIVPAGSQVLELGCKEGKLLHALKPLIGVGVDFSKEAISHAKKRYPALEFVQIDAHQLHLGALGGRQFDYIIVSDLVNDLWDVQTVLDSVRPFCHPQTRLVFNFFSHVWNLPLRAARALGLATPNLPQNWLTKHDMNNLLEIAQYETLRQWREIIAPLNIPLVSNFCNRYLAKIWPFELLAITNFIVARPVGMQLIKKPTVSVVIAARNESGHIAELIARVPEMGGGTQIVFVEGNSTDDTYDVIASEIAKHPERNCMLLKQTGKGKGNAVRNGFDAATGDILMILDADITVPPEDLERCYSIMASGLGEFVNGVRLVYPMQDEAMRFLNLLGNKFFSWAFSWLIGQPIRDTLCGTKVLWKADYRRIADNRKYFGDFDPFGDFDLLFGAARLNLKIVEVPIRYRARRYGETNISRWSHGWLLLKMVAFAARRIKFI</sequence>
<dbReference type="PANTHER" id="PTHR48090">
    <property type="entry name" value="UNDECAPRENYL-PHOSPHATE 4-DEOXY-4-FORMAMIDO-L-ARABINOSE TRANSFERASE-RELATED"/>
    <property type="match status" value="1"/>
</dbReference>
<evidence type="ECO:0000313" key="3">
    <source>
        <dbReference type="Proteomes" id="UP000783102"/>
    </source>
</evidence>
<dbReference type="InterPro" id="IPR029044">
    <property type="entry name" value="Nucleotide-diphossugar_trans"/>
</dbReference>
<dbReference type="SUPFAM" id="SSF53448">
    <property type="entry name" value="Nucleotide-diphospho-sugar transferases"/>
    <property type="match status" value="1"/>
</dbReference>
<name>A0A9Q2WKR5_9BURK</name>
<dbReference type="PANTHER" id="PTHR48090:SF7">
    <property type="entry name" value="RFBJ PROTEIN"/>
    <property type="match status" value="1"/>
</dbReference>
<accession>A0A9Q2WKR5</accession>